<evidence type="ECO:0000256" key="1">
    <source>
        <dbReference type="ARBA" id="ARBA00009835"/>
    </source>
</evidence>
<feature type="domain" description="Neutral/alkaline non-lysosomal ceramidase N-terminal" evidence="9">
    <location>
        <begin position="25"/>
        <end position="535"/>
    </location>
</feature>
<dbReference type="AlphaFoldDB" id="A0A6M2DX13"/>
<dbReference type="GO" id="GO:0046514">
    <property type="term" value="P:ceramide catabolic process"/>
    <property type="evidence" value="ECO:0007669"/>
    <property type="project" value="InterPro"/>
</dbReference>
<keyword evidence="4 7" id="KW-0378">Hydrolase</keyword>
<dbReference type="Gene3D" id="2.60.40.2300">
    <property type="entry name" value="Neutral/alkaline non-lysosomal ceramidase, C-terminal domain"/>
    <property type="match status" value="1"/>
</dbReference>
<reference evidence="11" key="1">
    <citation type="submission" date="2020-03" db="EMBL/GenBank/DDBJ databases">
        <title>Transcriptomic Profiling of the Digestive Tract of the Rat Flea, Xenopsylla cheopis, Following Blood Feeding and Infection with Yersinia pestis.</title>
        <authorList>
            <person name="Bland D.M."/>
            <person name="Martens C.A."/>
            <person name="Virtaneva K."/>
            <person name="Kanakabandi K."/>
            <person name="Long D."/>
            <person name="Rosenke R."/>
            <person name="Saturday G.A."/>
            <person name="Hoyt F.H."/>
            <person name="Bruno D.P."/>
            <person name="Ribeiro J.M.C."/>
            <person name="Hinnebusch J."/>
        </authorList>
    </citation>
    <scope>NUCLEOTIDE SEQUENCE</scope>
</reference>
<proteinExistence type="inferred from homology"/>
<dbReference type="Pfam" id="PF04734">
    <property type="entry name" value="Ceramidase_alk"/>
    <property type="match status" value="1"/>
</dbReference>
<keyword evidence="6" id="KW-0479">Metal-binding</keyword>
<evidence type="ECO:0000256" key="5">
    <source>
        <dbReference type="PIRSR" id="PIRSR606823-1"/>
    </source>
</evidence>
<dbReference type="Pfam" id="PF17048">
    <property type="entry name" value="Ceramidse_alk_C"/>
    <property type="match status" value="1"/>
</dbReference>
<dbReference type="GO" id="GO:0005576">
    <property type="term" value="C:extracellular region"/>
    <property type="evidence" value="ECO:0007669"/>
    <property type="project" value="TreeGrafter"/>
</dbReference>
<dbReference type="InterPro" id="IPR031331">
    <property type="entry name" value="NEUT/ALK_ceramidase_C"/>
</dbReference>
<protein>
    <recommendedName>
        <fullName evidence="3 7">Neutral ceramidase</fullName>
        <ecNumber evidence="2 7">3.5.1.23</ecNumber>
    </recommendedName>
</protein>
<keyword evidence="7" id="KW-0443">Lipid metabolism</keyword>
<dbReference type="GO" id="GO:0046872">
    <property type="term" value="F:metal ion binding"/>
    <property type="evidence" value="ECO:0007669"/>
    <property type="project" value="UniProtKB-KW"/>
</dbReference>
<feature type="domain" description="Neutral/alkaline non-lysosomal ceramidase C-terminal" evidence="10">
    <location>
        <begin position="537"/>
        <end position="698"/>
    </location>
</feature>
<feature type="binding site" evidence="6">
    <location>
        <position position="224"/>
    </location>
    <ligand>
        <name>Zn(2+)</name>
        <dbReference type="ChEBI" id="CHEBI:29105"/>
    </ligand>
</feature>
<comment type="similarity">
    <text evidence="1 7">Belongs to the neutral ceramidase family.</text>
</comment>
<dbReference type="InterPro" id="IPR031329">
    <property type="entry name" value="NEUT/ALK_ceramidase_N"/>
</dbReference>
<keyword evidence="6" id="KW-0862">Zinc</keyword>
<dbReference type="PANTHER" id="PTHR12670:SF1">
    <property type="entry name" value="NEUTRAL CERAMIDASE"/>
    <property type="match status" value="1"/>
</dbReference>
<feature type="chain" id="PRO_5027110151" description="Neutral ceramidase" evidence="8">
    <location>
        <begin position="24"/>
        <end position="699"/>
    </location>
</feature>
<comment type="cofactor">
    <cofactor evidence="6">
        <name>Zn(2+)</name>
        <dbReference type="ChEBI" id="CHEBI:29105"/>
    </cofactor>
    <text evidence="6">Binds 1 zinc ion per subunit.</text>
</comment>
<evidence type="ECO:0000256" key="3">
    <source>
        <dbReference type="ARBA" id="ARBA00019235"/>
    </source>
</evidence>
<feature type="signal peptide" evidence="8">
    <location>
        <begin position="1"/>
        <end position="23"/>
    </location>
</feature>
<dbReference type="InterPro" id="IPR038445">
    <property type="entry name" value="NCDase_C_sf"/>
</dbReference>
<dbReference type="GO" id="GO:0017040">
    <property type="term" value="F:N-acylsphingosine amidohydrolase activity"/>
    <property type="evidence" value="ECO:0007669"/>
    <property type="project" value="UniProtKB-UniRule"/>
</dbReference>
<dbReference type="GO" id="GO:0016020">
    <property type="term" value="C:membrane"/>
    <property type="evidence" value="ECO:0007669"/>
    <property type="project" value="GOC"/>
</dbReference>
<keyword evidence="8" id="KW-0732">Signal</keyword>
<organism evidence="11">
    <name type="scientific">Xenopsylla cheopis</name>
    <name type="common">Oriental rat flea</name>
    <name type="synonym">Pulex cheopis</name>
    <dbReference type="NCBI Taxonomy" id="163159"/>
    <lineage>
        <taxon>Eukaryota</taxon>
        <taxon>Metazoa</taxon>
        <taxon>Ecdysozoa</taxon>
        <taxon>Arthropoda</taxon>
        <taxon>Hexapoda</taxon>
        <taxon>Insecta</taxon>
        <taxon>Pterygota</taxon>
        <taxon>Neoptera</taxon>
        <taxon>Endopterygota</taxon>
        <taxon>Siphonaptera</taxon>
        <taxon>Pulicidae</taxon>
        <taxon>Xenopsyllinae</taxon>
        <taxon>Xenopsylla</taxon>
    </lineage>
</organism>
<evidence type="ECO:0000313" key="11">
    <source>
        <dbReference type="EMBL" id="NOV50896.1"/>
    </source>
</evidence>
<dbReference type="GO" id="GO:0046512">
    <property type="term" value="P:sphingosine biosynthetic process"/>
    <property type="evidence" value="ECO:0007669"/>
    <property type="project" value="TreeGrafter"/>
</dbReference>
<evidence type="ECO:0000256" key="6">
    <source>
        <dbReference type="PIRSR" id="PIRSR606823-2"/>
    </source>
</evidence>
<feature type="active site" description="Nucleophile" evidence="5">
    <location>
        <position position="275"/>
    </location>
</feature>
<evidence type="ECO:0000256" key="7">
    <source>
        <dbReference type="RuleBase" id="RU366019"/>
    </source>
</evidence>
<dbReference type="InterPro" id="IPR006823">
    <property type="entry name" value="Ceramidase_alk"/>
</dbReference>
<keyword evidence="7" id="KW-0746">Sphingolipid metabolism</keyword>
<evidence type="ECO:0000256" key="8">
    <source>
        <dbReference type="SAM" id="SignalP"/>
    </source>
</evidence>
<accession>A0A6M2DX13</accession>
<dbReference type="GO" id="GO:0042759">
    <property type="term" value="P:long-chain fatty acid biosynthetic process"/>
    <property type="evidence" value="ECO:0007669"/>
    <property type="project" value="TreeGrafter"/>
</dbReference>
<evidence type="ECO:0000256" key="4">
    <source>
        <dbReference type="ARBA" id="ARBA00022801"/>
    </source>
</evidence>
<evidence type="ECO:0000256" key="2">
    <source>
        <dbReference type="ARBA" id="ARBA00011891"/>
    </source>
</evidence>
<dbReference type="EC" id="3.5.1.23" evidence="2 7"/>
<comment type="catalytic activity">
    <reaction evidence="7">
        <text>an N-acylsphing-4-enine + H2O = sphing-4-enine + a fatty acid</text>
        <dbReference type="Rhea" id="RHEA:20856"/>
        <dbReference type="ChEBI" id="CHEBI:15377"/>
        <dbReference type="ChEBI" id="CHEBI:28868"/>
        <dbReference type="ChEBI" id="CHEBI:52639"/>
        <dbReference type="ChEBI" id="CHEBI:57756"/>
        <dbReference type="EC" id="3.5.1.23"/>
    </reaction>
</comment>
<sequence>MMNLMQASWASLALVLFIQAAQAEYKIGVGIADCTGPIAEVNFMGYANIGQKGTGIHLRQFSRAFIFEQDGARNVFVSVDAGMIGQALRRDIIAHLQKRFGDLYSDQNVLISGTHTHAAPGGFLMDLLFDITTFGFVRETYDALIQGIAQSIIRAHNNMVPGRIFVSQGELLEANINRSPAAYLENPAEERAQYEHNVDKTMTQLRLEDTSGRSLGVINWFAVHPVSMNNTNTLVSSDNMGYASIIIESKMNPGALPGQGQFVAAFASSNLGDVSPNIRGPKCSKSGEDCDILTSTCPSGAGDCIARGPGENGDMYQSTKIIAERLAGRAESLLTEAKGREVTGPIKSIYQYIDMPNSNGTYFNPKTKEVEQIRGCLPAMGYSFAAGTTDGPGAFDFQQGTITDNPFWNAIRNFLSVPTEDDIECQKPKPILLATGRAHLPYQWQPTIVPTQLLMIGDVVLTAIPGEFTTMAGRRMRDAVRMAIKEAGGPETLVVIAGLSNTYTDYIVTPEEYQIQRYEGASTIYGPHTHTLYVQQYQKLARALAKNETLELGPAPVYFDDKVWTLVPGVVFDSAETGYNFGDCKTQPKESYNKGETVQAVFVAGNPRNDHMHGKTFLKVEKENKTGGWETVYTDAHWDTKMHWRRINGLTGTSDVVVEWTIGPDVAPGNYRIQHFGNYKYLLRGIYPYEGTSNAFKVL</sequence>
<feature type="binding site" evidence="6">
    <location>
        <position position="506"/>
    </location>
    <ligand>
        <name>Zn(2+)</name>
        <dbReference type="ChEBI" id="CHEBI:29105"/>
    </ligand>
</feature>
<feature type="binding site" evidence="6">
    <location>
        <position position="467"/>
    </location>
    <ligand>
        <name>Zn(2+)</name>
        <dbReference type="ChEBI" id="CHEBI:29105"/>
    </ligand>
</feature>
<feature type="binding site" evidence="6">
    <location>
        <position position="115"/>
    </location>
    <ligand>
        <name>Zn(2+)</name>
        <dbReference type="ChEBI" id="CHEBI:29105"/>
    </ligand>
</feature>
<evidence type="ECO:0000259" key="9">
    <source>
        <dbReference type="Pfam" id="PF04734"/>
    </source>
</evidence>
<dbReference type="EMBL" id="GIIL01007170">
    <property type="protein sequence ID" value="NOV50896.1"/>
    <property type="molecule type" value="Transcribed_RNA"/>
</dbReference>
<dbReference type="PANTHER" id="PTHR12670">
    <property type="entry name" value="CERAMIDASE"/>
    <property type="match status" value="1"/>
</dbReference>
<evidence type="ECO:0000259" key="10">
    <source>
        <dbReference type="Pfam" id="PF17048"/>
    </source>
</evidence>
<name>A0A6M2DX13_XENCH</name>